<comment type="caution">
    <text evidence="1">The sequence shown here is derived from an EMBL/GenBank/DDBJ whole genome shotgun (WGS) entry which is preliminary data.</text>
</comment>
<sequence>MYGVVLWSDNEDRNAVIWCEDHGELAFCRQEDRAQSVDLDAGDWIQFDLDADRHQRIASNPRLVAEGLFGGLADQLELASMPPGAGARRASAEVIPLCARGAERRRWRDDDSFVGDVLAQG</sequence>
<organism evidence="1 2">
    <name type="scientific">Seohaeicola nanhaiensis</name>
    <dbReference type="NCBI Taxonomy" id="1387282"/>
    <lineage>
        <taxon>Bacteria</taxon>
        <taxon>Pseudomonadati</taxon>
        <taxon>Pseudomonadota</taxon>
        <taxon>Alphaproteobacteria</taxon>
        <taxon>Rhodobacterales</taxon>
        <taxon>Roseobacteraceae</taxon>
        <taxon>Seohaeicola</taxon>
    </lineage>
</organism>
<evidence type="ECO:0000313" key="2">
    <source>
        <dbReference type="Proteomes" id="UP001595973"/>
    </source>
</evidence>
<dbReference type="EMBL" id="JBHSGI010000005">
    <property type="protein sequence ID" value="MFC4668550.1"/>
    <property type="molecule type" value="Genomic_DNA"/>
</dbReference>
<protein>
    <submittedName>
        <fullName evidence="1">Uncharacterized protein</fullName>
    </submittedName>
</protein>
<proteinExistence type="predicted"/>
<name>A0ABV9KEG1_9RHOB</name>
<reference evidence="2" key="1">
    <citation type="journal article" date="2019" name="Int. J. Syst. Evol. Microbiol.">
        <title>The Global Catalogue of Microorganisms (GCM) 10K type strain sequencing project: providing services to taxonomists for standard genome sequencing and annotation.</title>
        <authorList>
            <consortium name="The Broad Institute Genomics Platform"/>
            <consortium name="The Broad Institute Genome Sequencing Center for Infectious Disease"/>
            <person name="Wu L."/>
            <person name="Ma J."/>
        </authorList>
    </citation>
    <scope>NUCLEOTIDE SEQUENCE [LARGE SCALE GENOMIC DNA]</scope>
    <source>
        <strain evidence="2">CGMCC 4.7283</strain>
    </source>
</reference>
<evidence type="ECO:0000313" key="1">
    <source>
        <dbReference type="EMBL" id="MFC4668550.1"/>
    </source>
</evidence>
<keyword evidence="2" id="KW-1185">Reference proteome</keyword>
<gene>
    <name evidence="1" type="ORF">ACFO5X_08305</name>
</gene>
<accession>A0ABV9KEG1</accession>
<dbReference type="RefSeq" id="WP_380716844.1">
    <property type="nucleotide sequence ID" value="NZ_JBHSGI010000005.1"/>
</dbReference>
<dbReference type="Proteomes" id="UP001595973">
    <property type="component" value="Unassembled WGS sequence"/>
</dbReference>